<keyword evidence="4" id="KW-1185">Reference proteome</keyword>
<dbReference type="OrthoDB" id="5413827at2759"/>
<organism evidence="3 4">
    <name type="scientific">Lepidopterella palustris CBS 459.81</name>
    <dbReference type="NCBI Taxonomy" id="1314670"/>
    <lineage>
        <taxon>Eukaryota</taxon>
        <taxon>Fungi</taxon>
        <taxon>Dikarya</taxon>
        <taxon>Ascomycota</taxon>
        <taxon>Pezizomycotina</taxon>
        <taxon>Dothideomycetes</taxon>
        <taxon>Pleosporomycetidae</taxon>
        <taxon>Mytilinidiales</taxon>
        <taxon>Argynnaceae</taxon>
        <taxon>Lepidopterella</taxon>
    </lineage>
</organism>
<dbReference type="EMBL" id="KV745565">
    <property type="protein sequence ID" value="OCK74084.1"/>
    <property type="molecule type" value="Genomic_DNA"/>
</dbReference>
<dbReference type="InterPro" id="IPR056632">
    <property type="entry name" value="DUF7730"/>
</dbReference>
<evidence type="ECO:0000313" key="4">
    <source>
        <dbReference type="Proteomes" id="UP000250266"/>
    </source>
</evidence>
<evidence type="ECO:0000313" key="3">
    <source>
        <dbReference type="EMBL" id="OCK74084.1"/>
    </source>
</evidence>
<accession>A0A8E2J973</accession>
<feature type="region of interest" description="Disordered" evidence="1">
    <location>
        <begin position="1"/>
        <end position="27"/>
    </location>
</feature>
<name>A0A8E2J973_9PEZI</name>
<evidence type="ECO:0000256" key="1">
    <source>
        <dbReference type="SAM" id="MobiDB-lite"/>
    </source>
</evidence>
<dbReference type="Pfam" id="PF24864">
    <property type="entry name" value="DUF7730"/>
    <property type="match status" value="1"/>
</dbReference>
<sequence length="340" mass="38790">MARKKRAAARPPSDPPGGPAKKAKSNSLTSVGLIENTEAAKAESITARNLAESPLLRIPRELRDMIWEFAFGGETIHIEKEGTDGNSGLKRKYVLCETEKSFREVYDLTKAGPSSENAYQYAEEYVLKEPYRHNGCKNSVRTVPKVFRVCKQVYQESLFVLYGSNTFSFIHAEALKAFVLTPGLPRHLIKKLHVHIGQNFSYDTWGRILTPGFVALLSSLEELYITLMHYTLSVGDEAAYRHMKDNVDLDYTHNPKMWGKHLQPLRLVLSSFQQHALKSDRTTCVVIPTRGYYEPRYYGRLAFNIDDLRKLAEETRKILLLRRPPGRVSRRITEKLDQAS</sequence>
<reference evidence="3 4" key="1">
    <citation type="journal article" date="2016" name="Nat. Commun.">
        <title>Ectomycorrhizal ecology is imprinted in the genome of the dominant symbiotic fungus Cenococcum geophilum.</title>
        <authorList>
            <consortium name="DOE Joint Genome Institute"/>
            <person name="Peter M."/>
            <person name="Kohler A."/>
            <person name="Ohm R.A."/>
            <person name="Kuo A."/>
            <person name="Krutzmann J."/>
            <person name="Morin E."/>
            <person name="Arend M."/>
            <person name="Barry K.W."/>
            <person name="Binder M."/>
            <person name="Choi C."/>
            <person name="Clum A."/>
            <person name="Copeland A."/>
            <person name="Grisel N."/>
            <person name="Haridas S."/>
            <person name="Kipfer T."/>
            <person name="LaButti K."/>
            <person name="Lindquist E."/>
            <person name="Lipzen A."/>
            <person name="Maire R."/>
            <person name="Meier B."/>
            <person name="Mihaltcheva S."/>
            <person name="Molinier V."/>
            <person name="Murat C."/>
            <person name="Poggeler S."/>
            <person name="Quandt C.A."/>
            <person name="Sperisen C."/>
            <person name="Tritt A."/>
            <person name="Tisserant E."/>
            <person name="Crous P.W."/>
            <person name="Henrissat B."/>
            <person name="Nehls U."/>
            <person name="Egli S."/>
            <person name="Spatafora J.W."/>
            <person name="Grigoriev I.V."/>
            <person name="Martin F.M."/>
        </authorList>
    </citation>
    <scope>NUCLEOTIDE SEQUENCE [LARGE SCALE GENOMIC DNA]</scope>
    <source>
        <strain evidence="3 4">CBS 459.81</strain>
    </source>
</reference>
<gene>
    <name evidence="3" type="ORF">K432DRAFT_430232</name>
</gene>
<dbReference type="Proteomes" id="UP000250266">
    <property type="component" value="Unassembled WGS sequence"/>
</dbReference>
<feature type="domain" description="DUF7730" evidence="2">
    <location>
        <begin position="52"/>
        <end position="193"/>
    </location>
</feature>
<evidence type="ECO:0000259" key="2">
    <source>
        <dbReference type="Pfam" id="PF24864"/>
    </source>
</evidence>
<dbReference type="PANTHER" id="PTHR38790">
    <property type="entry name" value="2EXR DOMAIN-CONTAINING PROTEIN-RELATED"/>
    <property type="match status" value="1"/>
</dbReference>
<proteinExistence type="predicted"/>
<protein>
    <recommendedName>
        <fullName evidence="2">DUF7730 domain-containing protein</fullName>
    </recommendedName>
</protein>
<dbReference type="AlphaFoldDB" id="A0A8E2J973"/>